<dbReference type="GO" id="GO:0034599">
    <property type="term" value="P:cellular response to oxidative stress"/>
    <property type="evidence" value="ECO:0007669"/>
    <property type="project" value="TreeGrafter"/>
</dbReference>
<dbReference type="STRING" id="349521.HCH_03925"/>
<evidence type="ECO:0000256" key="1">
    <source>
        <dbReference type="ARBA" id="ARBA00007532"/>
    </source>
</evidence>
<dbReference type="PROSITE" id="PS00076">
    <property type="entry name" value="PYRIDINE_REDOX_1"/>
    <property type="match status" value="1"/>
</dbReference>
<protein>
    <submittedName>
        <fullName evidence="13">Glutathione-disulfide reductase</fullName>
    </submittedName>
</protein>
<dbReference type="NCBIfam" id="NF004776">
    <property type="entry name" value="PRK06116.1"/>
    <property type="match status" value="1"/>
</dbReference>
<gene>
    <name evidence="13" type="primary">gor</name>
    <name evidence="13" type="ordered locus">HCH_03925</name>
</gene>
<dbReference type="Gene3D" id="3.50.50.60">
    <property type="entry name" value="FAD/NAD(P)-binding domain"/>
    <property type="match status" value="2"/>
</dbReference>
<dbReference type="PRINTS" id="PR00368">
    <property type="entry name" value="FADPNR"/>
</dbReference>
<dbReference type="HOGENOM" id="CLU_016755_2_1_6"/>
<feature type="binding site" evidence="8">
    <location>
        <position position="48"/>
    </location>
    <ligand>
        <name>FAD</name>
        <dbReference type="ChEBI" id="CHEBI:57692"/>
    </ligand>
</feature>
<dbReference type="EMBL" id="CP000155">
    <property type="protein sequence ID" value="ABC30646.1"/>
    <property type="molecule type" value="Genomic_DNA"/>
</dbReference>
<dbReference type="Proteomes" id="UP000000238">
    <property type="component" value="Chromosome"/>
</dbReference>
<keyword evidence="2 10" id="KW-0285">Flavoprotein</keyword>
<dbReference type="InterPro" id="IPR046952">
    <property type="entry name" value="GSHR/TRXR-like"/>
</dbReference>
<dbReference type="eggNOG" id="COG1249">
    <property type="taxonomic scope" value="Bacteria"/>
</dbReference>
<proteinExistence type="inferred from homology"/>
<evidence type="ECO:0000256" key="8">
    <source>
        <dbReference type="PIRSR" id="PIRSR000350-3"/>
    </source>
</evidence>
<keyword evidence="8" id="KW-0520">NAD</keyword>
<dbReference type="GO" id="GO:0045454">
    <property type="term" value="P:cell redox homeostasis"/>
    <property type="evidence" value="ECO:0007669"/>
    <property type="project" value="InterPro"/>
</dbReference>
<evidence type="ECO:0000259" key="12">
    <source>
        <dbReference type="Pfam" id="PF07992"/>
    </source>
</evidence>
<dbReference type="GO" id="GO:0004362">
    <property type="term" value="F:glutathione-disulfide reductase (NADPH) activity"/>
    <property type="evidence" value="ECO:0007669"/>
    <property type="project" value="TreeGrafter"/>
</dbReference>
<dbReference type="Pfam" id="PF07992">
    <property type="entry name" value="Pyr_redox_2"/>
    <property type="match status" value="1"/>
</dbReference>
<evidence type="ECO:0000313" key="14">
    <source>
        <dbReference type="Proteomes" id="UP000000238"/>
    </source>
</evidence>
<dbReference type="Pfam" id="PF02852">
    <property type="entry name" value="Pyr_redox_dim"/>
    <property type="match status" value="1"/>
</dbReference>
<dbReference type="SUPFAM" id="SSF51905">
    <property type="entry name" value="FAD/NAD(P)-binding domain"/>
    <property type="match status" value="1"/>
</dbReference>
<dbReference type="PRINTS" id="PR00411">
    <property type="entry name" value="PNDRDTASEI"/>
</dbReference>
<dbReference type="InterPro" id="IPR036188">
    <property type="entry name" value="FAD/NAD-bd_sf"/>
</dbReference>
<keyword evidence="6 10" id="KW-0676">Redox-active center</keyword>
<evidence type="ECO:0000256" key="7">
    <source>
        <dbReference type="PIRSR" id="PIRSR000350-2"/>
    </source>
</evidence>
<evidence type="ECO:0000256" key="3">
    <source>
        <dbReference type="ARBA" id="ARBA00022827"/>
    </source>
</evidence>
<dbReference type="InterPro" id="IPR023753">
    <property type="entry name" value="FAD/NAD-binding_dom"/>
</dbReference>
<evidence type="ECO:0000256" key="5">
    <source>
        <dbReference type="ARBA" id="ARBA00023157"/>
    </source>
</evidence>
<dbReference type="KEGG" id="hch:HCH_03925"/>
<feature type="disulfide bond" description="Redox-active" evidence="9">
    <location>
        <begin position="39"/>
        <end position="44"/>
    </location>
</feature>
<dbReference type="PANTHER" id="PTHR42737:SF2">
    <property type="entry name" value="GLUTATHIONE REDUCTASE"/>
    <property type="match status" value="1"/>
</dbReference>
<evidence type="ECO:0000256" key="9">
    <source>
        <dbReference type="PIRSR" id="PIRSR000350-4"/>
    </source>
</evidence>
<feature type="binding site" evidence="8">
    <location>
        <begin position="170"/>
        <end position="177"/>
    </location>
    <ligand>
        <name>NAD(+)</name>
        <dbReference type="ChEBI" id="CHEBI:57540"/>
    </ligand>
</feature>
<dbReference type="PANTHER" id="PTHR42737">
    <property type="entry name" value="GLUTATHIONE REDUCTASE"/>
    <property type="match status" value="1"/>
</dbReference>
<feature type="binding site" evidence="8">
    <location>
        <position position="260"/>
    </location>
    <ligand>
        <name>NAD(+)</name>
        <dbReference type="ChEBI" id="CHEBI:57540"/>
    </ligand>
</feature>
<dbReference type="Gene3D" id="3.30.390.30">
    <property type="match status" value="1"/>
</dbReference>
<dbReference type="SUPFAM" id="SSF55424">
    <property type="entry name" value="FAD/NAD-linked reductases, dimerisation (C-terminal) domain"/>
    <property type="match status" value="1"/>
</dbReference>
<evidence type="ECO:0000256" key="6">
    <source>
        <dbReference type="ARBA" id="ARBA00023284"/>
    </source>
</evidence>
<dbReference type="InterPro" id="IPR004099">
    <property type="entry name" value="Pyr_nucl-diS_OxRdtase_dimer"/>
</dbReference>
<keyword evidence="5" id="KW-1015">Disulfide bond</keyword>
<sequence>MYDLVVIGAGSGGVRAARVAAQLGAKVAIIEERFYGGTCVNVGCVPKKLFVYASHYGEDFHDAQGFGWEAGTPIFNWRRLVENKDNEINRLNGVYENLLKNAGVEIIDGRGTVKGPGQVEVNGDVLQTRHILVATGSKSFTPEFPGCEHSLDSDAMFYLERLPGKAIVVGGGYIAVEFAGILAGLGVETHLVYRGPRLLKKFDGDIRDFLHDEIVKKGIHLHLEEDVVAIDKTDDEAAPYLVKLKSGATLQVGLTLHATGRTPNTAGLGLEESGVKLGSKGEVLVDGDYQTNVPGIFAVGDVIDRYQLTPVALSEGMYVANYLFGENPVAVDYERIPTAVFSQPSVATIGPTEEEARANHSNIKIFRSSFRALKNTLSGNQERTMMKLIVDGDTDVVLGAHMVGPEAAEIVQGLAVAIRAGATKAIFDTTIGIHPSSAEEFVTMRQPV</sequence>
<keyword evidence="4 10" id="KW-0560">Oxidoreductase</keyword>
<feature type="domain" description="Pyridine nucleotide-disulphide oxidoreductase dimerisation" evidence="11">
    <location>
        <begin position="336"/>
        <end position="444"/>
    </location>
</feature>
<dbReference type="GO" id="GO:0050660">
    <property type="term" value="F:flavin adenine dinucleotide binding"/>
    <property type="evidence" value="ECO:0007669"/>
    <property type="project" value="InterPro"/>
</dbReference>
<dbReference type="RefSeq" id="WP_011397713.1">
    <property type="nucleotide sequence ID" value="NC_007645.1"/>
</dbReference>
<dbReference type="GO" id="GO:0005829">
    <property type="term" value="C:cytosol"/>
    <property type="evidence" value="ECO:0007669"/>
    <property type="project" value="TreeGrafter"/>
</dbReference>
<keyword evidence="3 8" id="KW-0274">FAD</keyword>
<dbReference type="InterPro" id="IPR001100">
    <property type="entry name" value="Pyr_nuc-diS_OxRdtase"/>
</dbReference>
<feature type="domain" description="FAD/NAD(P)-binding" evidence="12">
    <location>
        <begin position="2"/>
        <end position="316"/>
    </location>
</feature>
<accession>Q2SFC8</accession>
<keyword evidence="14" id="KW-1185">Reference proteome</keyword>
<dbReference type="OrthoDB" id="9800167at2"/>
<keyword evidence="8" id="KW-0547">Nucleotide-binding</keyword>
<comment type="similarity">
    <text evidence="1 10">Belongs to the class-I pyridine nucleotide-disulfide oxidoreductase family.</text>
</comment>
<reference evidence="13 14" key="1">
    <citation type="journal article" date="2005" name="Nucleic Acids Res.">
        <title>Genomic blueprint of Hahella chejuensis, a marine microbe producing an algicidal agent.</title>
        <authorList>
            <person name="Jeong H."/>
            <person name="Yim J.H."/>
            <person name="Lee C."/>
            <person name="Choi S.-H."/>
            <person name="Park Y.K."/>
            <person name="Yoon S.H."/>
            <person name="Hur C.-G."/>
            <person name="Kang H.-Y."/>
            <person name="Kim D."/>
            <person name="Lee H.H."/>
            <person name="Park K.H."/>
            <person name="Park S.-H."/>
            <person name="Park H.-S."/>
            <person name="Lee H.K."/>
            <person name="Oh T.K."/>
            <person name="Kim J.F."/>
        </authorList>
    </citation>
    <scope>NUCLEOTIDE SEQUENCE [LARGE SCALE GENOMIC DNA]</scope>
    <source>
        <strain evidence="13 14">KCTC 2396</strain>
    </source>
</reference>
<dbReference type="AlphaFoldDB" id="Q2SFC8"/>
<dbReference type="GO" id="GO:0006749">
    <property type="term" value="P:glutathione metabolic process"/>
    <property type="evidence" value="ECO:0007669"/>
    <property type="project" value="TreeGrafter"/>
</dbReference>
<feature type="binding site" evidence="8">
    <location>
        <position position="111"/>
    </location>
    <ligand>
        <name>FAD</name>
        <dbReference type="ChEBI" id="CHEBI:57692"/>
    </ligand>
</feature>
<feature type="active site" description="Proton acceptor" evidence="7">
    <location>
        <position position="434"/>
    </location>
</feature>
<dbReference type="PIRSF" id="PIRSF000350">
    <property type="entry name" value="Mercury_reductase_MerA"/>
    <property type="match status" value="1"/>
</dbReference>
<feature type="binding site" evidence="8">
    <location>
        <begin position="135"/>
        <end position="137"/>
    </location>
    <ligand>
        <name>FAD</name>
        <dbReference type="ChEBI" id="CHEBI:57692"/>
    </ligand>
</feature>
<dbReference type="InterPro" id="IPR016156">
    <property type="entry name" value="FAD/NAD-linked_Rdtase_dimer_sf"/>
</dbReference>
<evidence type="ECO:0000256" key="2">
    <source>
        <dbReference type="ARBA" id="ARBA00022630"/>
    </source>
</evidence>
<comment type="cofactor">
    <cofactor evidence="8">
        <name>FAD</name>
        <dbReference type="ChEBI" id="CHEBI:57692"/>
    </cofactor>
    <text evidence="8">Binds 1 FAD per subunit.</text>
</comment>
<name>Q2SFC8_HAHCH</name>
<feature type="binding site" evidence="8">
    <location>
        <position position="301"/>
    </location>
    <ligand>
        <name>FAD</name>
        <dbReference type="ChEBI" id="CHEBI:57692"/>
    </ligand>
</feature>
<organism evidence="13 14">
    <name type="scientific">Hahella chejuensis (strain KCTC 2396)</name>
    <dbReference type="NCBI Taxonomy" id="349521"/>
    <lineage>
        <taxon>Bacteria</taxon>
        <taxon>Pseudomonadati</taxon>
        <taxon>Pseudomonadota</taxon>
        <taxon>Gammaproteobacteria</taxon>
        <taxon>Oceanospirillales</taxon>
        <taxon>Hahellaceae</taxon>
        <taxon>Hahella</taxon>
    </lineage>
</organism>
<evidence type="ECO:0000256" key="4">
    <source>
        <dbReference type="ARBA" id="ARBA00023002"/>
    </source>
</evidence>
<dbReference type="InterPro" id="IPR012999">
    <property type="entry name" value="Pyr_OxRdtase_I_AS"/>
</dbReference>
<evidence type="ECO:0000259" key="11">
    <source>
        <dbReference type="Pfam" id="PF02852"/>
    </source>
</evidence>
<evidence type="ECO:0000313" key="13">
    <source>
        <dbReference type="EMBL" id="ABC30646.1"/>
    </source>
</evidence>
<evidence type="ECO:0000256" key="10">
    <source>
        <dbReference type="RuleBase" id="RU003691"/>
    </source>
</evidence>